<keyword evidence="3" id="KW-0813">Transport</keyword>
<evidence type="ECO:0000256" key="1">
    <source>
        <dbReference type="ARBA" id="ARBA00004651"/>
    </source>
</evidence>
<dbReference type="PANTHER" id="PTHR36838">
    <property type="entry name" value="AUXIN EFFLUX CARRIER FAMILY PROTEIN"/>
    <property type="match status" value="1"/>
</dbReference>
<evidence type="ECO:0000256" key="6">
    <source>
        <dbReference type="ARBA" id="ARBA00022989"/>
    </source>
</evidence>
<evidence type="ECO:0000256" key="4">
    <source>
        <dbReference type="ARBA" id="ARBA00022475"/>
    </source>
</evidence>
<feature type="transmembrane region" description="Helical" evidence="8">
    <location>
        <begin position="29"/>
        <end position="45"/>
    </location>
</feature>
<dbReference type="EMBL" id="CP003985">
    <property type="protein sequence ID" value="AGF76757.1"/>
    <property type="molecule type" value="Genomic_DNA"/>
</dbReference>
<dbReference type="OrthoDB" id="9786183at2"/>
<dbReference type="GO" id="GO:0055085">
    <property type="term" value="P:transmembrane transport"/>
    <property type="evidence" value="ECO:0007669"/>
    <property type="project" value="InterPro"/>
</dbReference>
<evidence type="ECO:0000256" key="8">
    <source>
        <dbReference type="SAM" id="Phobius"/>
    </source>
</evidence>
<evidence type="ECO:0000313" key="9">
    <source>
        <dbReference type="EMBL" id="AGF76757.1"/>
    </source>
</evidence>
<keyword evidence="4" id="KW-1003">Cell membrane</keyword>
<keyword evidence="6 8" id="KW-1133">Transmembrane helix</keyword>
<dbReference type="KEGG" id="dsf:UWK_00170"/>
<dbReference type="HOGENOM" id="CLU_056175_5_0_7"/>
<dbReference type="AlphaFoldDB" id="M1P4W7"/>
<gene>
    <name evidence="9" type="ordered locus">UWK_00170</name>
</gene>
<dbReference type="GO" id="GO:0005886">
    <property type="term" value="C:plasma membrane"/>
    <property type="evidence" value="ECO:0007669"/>
    <property type="project" value="UniProtKB-SubCell"/>
</dbReference>
<comment type="subcellular location">
    <subcellularLocation>
        <location evidence="1">Cell membrane</location>
        <topology evidence="1">Multi-pass membrane protein</topology>
    </subcellularLocation>
</comment>
<dbReference type="Gene3D" id="1.20.1530.20">
    <property type="match status" value="1"/>
</dbReference>
<dbReference type="Pfam" id="PF03547">
    <property type="entry name" value="Mem_trans"/>
    <property type="match status" value="1"/>
</dbReference>
<sequence>MENFILIFICLAVGMGLQRLTIFADNAPVTLNLYVIWVALPALILRQVPTLSFSTDLFVLLIIPWLMTSLGAALVFIASRLFAWSSEVTVVLLLTVPLGNTSFLGIPMIEAFWGTEMVSYGIIYDQFGSFLALSTYGSFVLAFYSEQQRQSAGAILKKIFTFPPFLALLAALLLAKPLQHPAIAGSLSLIASSLVPVVMFAIGLQLKIRLAPGQTFPFCFGLIAKLLIAPFAALLICRLLGLDGPEARIAIFEAGMPPMVTAGAMAMSAGFAPRLTAALVGWGILLSFASLSLLSLFI</sequence>
<evidence type="ECO:0000256" key="7">
    <source>
        <dbReference type="ARBA" id="ARBA00023136"/>
    </source>
</evidence>
<dbReference type="PATRIC" id="fig|1167006.5.peg.191"/>
<feature type="transmembrane region" description="Helical" evidence="8">
    <location>
        <begin position="277"/>
        <end position="297"/>
    </location>
</feature>
<dbReference type="Proteomes" id="UP000011721">
    <property type="component" value="Chromosome"/>
</dbReference>
<feature type="transmembrane region" description="Helical" evidence="8">
    <location>
        <begin position="215"/>
        <end position="237"/>
    </location>
</feature>
<evidence type="ECO:0000313" key="10">
    <source>
        <dbReference type="Proteomes" id="UP000011721"/>
    </source>
</evidence>
<feature type="transmembrane region" description="Helical" evidence="8">
    <location>
        <begin position="88"/>
        <end position="109"/>
    </location>
</feature>
<proteinExistence type="inferred from homology"/>
<dbReference type="InterPro" id="IPR004776">
    <property type="entry name" value="Mem_transp_PIN-like"/>
</dbReference>
<feature type="transmembrane region" description="Helical" evidence="8">
    <location>
        <begin position="57"/>
        <end position="82"/>
    </location>
</feature>
<evidence type="ECO:0000256" key="5">
    <source>
        <dbReference type="ARBA" id="ARBA00022692"/>
    </source>
</evidence>
<keyword evidence="5 8" id="KW-0812">Transmembrane</keyword>
<organism evidence="9 10">
    <name type="scientific">Desulfocapsa sulfexigens (strain DSM 10523 / SB164P1)</name>
    <dbReference type="NCBI Taxonomy" id="1167006"/>
    <lineage>
        <taxon>Bacteria</taxon>
        <taxon>Pseudomonadati</taxon>
        <taxon>Thermodesulfobacteriota</taxon>
        <taxon>Desulfobulbia</taxon>
        <taxon>Desulfobulbales</taxon>
        <taxon>Desulfocapsaceae</taxon>
        <taxon>Desulfocapsa</taxon>
    </lineage>
</organism>
<feature type="transmembrane region" description="Helical" evidence="8">
    <location>
        <begin position="121"/>
        <end position="143"/>
    </location>
</feature>
<protein>
    <submittedName>
        <fullName evidence="9">Putative permease</fullName>
    </submittedName>
</protein>
<dbReference type="InterPro" id="IPR038770">
    <property type="entry name" value="Na+/solute_symporter_sf"/>
</dbReference>
<dbReference type="PANTHER" id="PTHR36838:SF1">
    <property type="entry name" value="SLR1864 PROTEIN"/>
    <property type="match status" value="1"/>
</dbReference>
<accession>M1P4W7</accession>
<dbReference type="RefSeq" id="WP_015402456.1">
    <property type="nucleotide sequence ID" value="NC_020304.1"/>
</dbReference>
<keyword evidence="10" id="KW-1185">Reference proteome</keyword>
<comment type="similarity">
    <text evidence="2">Belongs to the auxin efflux carrier (TC 2.A.69) family.</text>
</comment>
<keyword evidence="7 8" id="KW-0472">Membrane</keyword>
<feature type="transmembrane region" description="Helical" evidence="8">
    <location>
        <begin position="155"/>
        <end position="175"/>
    </location>
</feature>
<reference evidence="10" key="1">
    <citation type="journal article" date="2013" name="Stand. Genomic Sci.">
        <title>Complete genome sequence of Desulfocapsa sulfexigens, a marine deltaproteobacterium specialized in disproportionating inorganic sulfur compounds.</title>
        <authorList>
            <person name="Finster K.W."/>
            <person name="Kjeldsen K.U."/>
            <person name="Kube M."/>
            <person name="Reinhardt R."/>
            <person name="Mussmann M."/>
            <person name="Amann R."/>
            <person name="Schreiber L."/>
        </authorList>
    </citation>
    <scope>NUCLEOTIDE SEQUENCE [LARGE SCALE GENOMIC DNA]</scope>
    <source>
        <strain evidence="10">DSM 10523 / SB164P1</strain>
    </source>
</reference>
<evidence type="ECO:0000256" key="3">
    <source>
        <dbReference type="ARBA" id="ARBA00022448"/>
    </source>
</evidence>
<evidence type="ECO:0000256" key="2">
    <source>
        <dbReference type="ARBA" id="ARBA00010145"/>
    </source>
</evidence>
<dbReference type="eggNOG" id="COG0679">
    <property type="taxonomic scope" value="Bacteria"/>
</dbReference>
<feature type="transmembrane region" description="Helical" evidence="8">
    <location>
        <begin position="182"/>
        <end position="203"/>
    </location>
</feature>
<name>M1P4W7_DESSD</name>